<dbReference type="Pfam" id="PF11317">
    <property type="entry name" value="DUF3119"/>
    <property type="match status" value="1"/>
</dbReference>
<comment type="caution">
    <text evidence="1">The sequence shown here is derived from an EMBL/GenBank/DDBJ whole genome shotgun (WGS) entry which is preliminary data.</text>
</comment>
<name>A0AAE0G7U9_9CHLO</name>
<gene>
    <name evidence="1" type="ORF">CYMTET_18821</name>
</gene>
<organism evidence="1 2">
    <name type="scientific">Cymbomonas tetramitiformis</name>
    <dbReference type="NCBI Taxonomy" id="36881"/>
    <lineage>
        <taxon>Eukaryota</taxon>
        <taxon>Viridiplantae</taxon>
        <taxon>Chlorophyta</taxon>
        <taxon>Pyramimonadophyceae</taxon>
        <taxon>Pyramimonadales</taxon>
        <taxon>Pyramimonadaceae</taxon>
        <taxon>Cymbomonas</taxon>
    </lineage>
</organism>
<dbReference type="EMBL" id="LGRX02008725">
    <property type="protein sequence ID" value="KAK3272910.1"/>
    <property type="molecule type" value="Genomic_DNA"/>
</dbReference>
<evidence type="ECO:0000313" key="2">
    <source>
        <dbReference type="Proteomes" id="UP001190700"/>
    </source>
</evidence>
<dbReference type="PANTHER" id="PTHR35550:SF2">
    <property type="entry name" value="OS05G0401200 PROTEIN"/>
    <property type="match status" value="1"/>
</dbReference>
<protein>
    <submittedName>
        <fullName evidence="1">Uncharacterized protein</fullName>
    </submittedName>
</protein>
<dbReference type="InterPro" id="IPR021467">
    <property type="entry name" value="DUF3119"/>
</dbReference>
<dbReference type="Proteomes" id="UP001190700">
    <property type="component" value="Unassembled WGS sequence"/>
</dbReference>
<keyword evidence="2" id="KW-1185">Reference proteome</keyword>
<reference evidence="1 2" key="1">
    <citation type="journal article" date="2015" name="Genome Biol. Evol.">
        <title>Comparative Genomics of a Bacterivorous Green Alga Reveals Evolutionary Causalities and Consequences of Phago-Mixotrophic Mode of Nutrition.</title>
        <authorList>
            <person name="Burns J.A."/>
            <person name="Paasch A."/>
            <person name="Narechania A."/>
            <person name="Kim E."/>
        </authorList>
    </citation>
    <scope>NUCLEOTIDE SEQUENCE [LARGE SCALE GENOMIC DNA]</scope>
    <source>
        <strain evidence="1 2">PLY_AMNH</strain>
    </source>
</reference>
<evidence type="ECO:0000313" key="1">
    <source>
        <dbReference type="EMBL" id="KAK3272910.1"/>
    </source>
</evidence>
<dbReference type="PANTHER" id="PTHR35550">
    <property type="match status" value="1"/>
</dbReference>
<sequence>MLSVVYGSPSMARIFNPAVSLPSKRCKPALHQCQFRKPPVVAEPSYNLAVGTVALGASLLALPGSGLADFPGGLITLIGVFFAVQTSRIRFLFDETAFELLLNGTGEDLESSGENIVVGGANRWEYSSFVNWTFFPSLEFPILVYFKETQTPEEQWNEGPGQLDKVGGGQVHFFPALVNCQQLAEEFERRGCAEFEGQQDEEQ</sequence>
<proteinExistence type="predicted"/>
<dbReference type="AlphaFoldDB" id="A0AAE0G7U9"/>
<accession>A0AAE0G7U9</accession>